<reference evidence="1 2" key="1">
    <citation type="journal article" date="2022" name="Nat. Plants">
        <title>Genomes of leafy and leafless Platanthera orchids illuminate the evolution of mycoheterotrophy.</title>
        <authorList>
            <person name="Li M.H."/>
            <person name="Liu K.W."/>
            <person name="Li Z."/>
            <person name="Lu H.C."/>
            <person name="Ye Q.L."/>
            <person name="Zhang D."/>
            <person name="Wang J.Y."/>
            <person name="Li Y.F."/>
            <person name="Zhong Z.M."/>
            <person name="Liu X."/>
            <person name="Yu X."/>
            <person name="Liu D.K."/>
            <person name="Tu X.D."/>
            <person name="Liu B."/>
            <person name="Hao Y."/>
            <person name="Liao X.Y."/>
            <person name="Jiang Y.T."/>
            <person name="Sun W.H."/>
            <person name="Chen J."/>
            <person name="Chen Y.Q."/>
            <person name="Ai Y."/>
            <person name="Zhai J.W."/>
            <person name="Wu S.S."/>
            <person name="Zhou Z."/>
            <person name="Hsiao Y.Y."/>
            <person name="Wu W.L."/>
            <person name="Chen Y.Y."/>
            <person name="Lin Y.F."/>
            <person name="Hsu J.L."/>
            <person name="Li C.Y."/>
            <person name="Wang Z.W."/>
            <person name="Zhao X."/>
            <person name="Zhong W.Y."/>
            <person name="Ma X.K."/>
            <person name="Ma L."/>
            <person name="Huang J."/>
            <person name="Chen G.Z."/>
            <person name="Huang M.Z."/>
            <person name="Huang L."/>
            <person name="Peng D.H."/>
            <person name="Luo Y.B."/>
            <person name="Zou S.Q."/>
            <person name="Chen S.P."/>
            <person name="Lan S."/>
            <person name="Tsai W.C."/>
            <person name="Van de Peer Y."/>
            <person name="Liu Z.J."/>
        </authorList>
    </citation>
    <scope>NUCLEOTIDE SEQUENCE [LARGE SCALE GENOMIC DNA]</scope>
    <source>
        <strain evidence="1">Lor288</strain>
    </source>
</reference>
<dbReference type="EMBL" id="JBBWWR010000006">
    <property type="protein sequence ID" value="KAK8965444.1"/>
    <property type="molecule type" value="Genomic_DNA"/>
</dbReference>
<proteinExistence type="predicted"/>
<gene>
    <name evidence="1" type="ORF">KSP40_PGU001368</name>
</gene>
<evidence type="ECO:0000313" key="2">
    <source>
        <dbReference type="Proteomes" id="UP001412067"/>
    </source>
</evidence>
<organism evidence="1 2">
    <name type="scientific">Platanthera guangdongensis</name>
    <dbReference type="NCBI Taxonomy" id="2320717"/>
    <lineage>
        <taxon>Eukaryota</taxon>
        <taxon>Viridiplantae</taxon>
        <taxon>Streptophyta</taxon>
        <taxon>Embryophyta</taxon>
        <taxon>Tracheophyta</taxon>
        <taxon>Spermatophyta</taxon>
        <taxon>Magnoliopsida</taxon>
        <taxon>Liliopsida</taxon>
        <taxon>Asparagales</taxon>
        <taxon>Orchidaceae</taxon>
        <taxon>Orchidoideae</taxon>
        <taxon>Orchideae</taxon>
        <taxon>Orchidinae</taxon>
        <taxon>Platanthera</taxon>
    </lineage>
</organism>
<evidence type="ECO:0000313" key="1">
    <source>
        <dbReference type="EMBL" id="KAK8965444.1"/>
    </source>
</evidence>
<keyword evidence="2" id="KW-1185">Reference proteome</keyword>
<name>A0ABR2MMN4_9ASPA</name>
<accession>A0ABR2MMN4</accession>
<sequence length="85" mass="9845">MCYLFDWSFTSSLVNSALACNQFDITFLKLFSLCGTPLGSDIMPLFLDLHSLISYLGVQKVYPALKKMPYWERCRHCLRRSKKSV</sequence>
<dbReference type="Proteomes" id="UP001412067">
    <property type="component" value="Unassembled WGS sequence"/>
</dbReference>
<protein>
    <submittedName>
        <fullName evidence="1">Uncharacterized protein</fullName>
    </submittedName>
</protein>
<comment type="caution">
    <text evidence="1">The sequence shown here is derived from an EMBL/GenBank/DDBJ whole genome shotgun (WGS) entry which is preliminary data.</text>
</comment>